<dbReference type="NCBIfam" id="TIGR00537">
    <property type="entry name" value="hemK_rel_arch"/>
    <property type="match status" value="1"/>
</dbReference>
<evidence type="ECO:0000256" key="1">
    <source>
        <dbReference type="ARBA" id="ARBA00006149"/>
    </source>
</evidence>
<reference evidence="6 7" key="1">
    <citation type="journal article" date="2016" name="Proc. Natl. Acad. Sci. U.S.A.">
        <title>Comparative genomics of biotechnologically important yeasts.</title>
        <authorList>
            <person name="Riley R."/>
            <person name="Haridas S."/>
            <person name="Wolfe K.H."/>
            <person name="Lopes M.R."/>
            <person name="Hittinger C.T."/>
            <person name="Goeker M."/>
            <person name="Salamov A.A."/>
            <person name="Wisecaver J.H."/>
            <person name="Long T.M."/>
            <person name="Calvey C.H."/>
            <person name="Aerts A.L."/>
            <person name="Barry K.W."/>
            <person name="Choi C."/>
            <person name="Clum A."/>
            <person name="Coughlan A.Y."/>
            <person name="Deshpande S."/>
            <person name="Douglass A.P."/>
            <person name="Hanson S.J."/>
            <person name="Klenk H.-P."/>
            <person name="LaButti K.M."/>
            <person name="Lapidus A."/>
            <person name="Lindquist E.A."/>
            <person name="Lipzen A.M."/>
            <person name="Meier-Kolthoff J.P."/>
            <person name="Ohm R.A."/>
            <person name="Otillar R.P."/>
            <person name="Pangilinan J.L."/>
            <person name="Peng Y."/>
            <person name="Rokas A."/>
            <person name="Rosa C.A."/>
            <person name="Scheuner C."/>
            <person name="Sibirny A.A."/>
            <person name="Slot J.C."/>
            <person name="Stielow J.B."/>
            <person name="Sun H."/>
            <person name="Kurtzman C.P."/>
            <person name="Blackwell M."/>
            <person name="Grigoriev I.V."/>
            <person name="Jeffries T.W."/>
        </authorList>
    </citation>
    <scope>NUCLEOTIDE SEQUENCE [LARGE SCALE GENOMIC DNA]</scope>
    <source>
        <strain evidence="6 7">NRRL Y-11557</strain>
    </source>
</reference>
<dbReference type="GO" id="GO:0032259">
    <property type="term" value="P:methylation"/>
    <property type="evidence" value="ECO:0007669"/>
    <property type="project" value="UniProtKB-KW"/>
</dbReference>
<dbReference type="InterPro" id="IPR029063">
    <property type="entry name" value="SAM-dependent_MTases_sf"/>
</dbReference>
<dbReference type="PANTHER" id="PTHR45875">
    <property type="entry name" value="METHYLTRANSFERASE N6AMT1"/>
    <property type="match status" value="1"/>
</dbReference>
<dbReference type="GO" id="GO:0008757">
    <property type="term" value="F:S-adenosylmethionine-dependent methyltransferase activity"/>
    <property type="evidence" value="ECO:0007669"/>
    <property type="project" value="EnsemblFungi"/>
</dbReference>
<evidence type="ECO:0000313" key="6">
    <source>
        <dbReference type="EMBL" id="ODQ75797.1"/>
    </source>
</evidence>
<dbReference type="InterPro" id="IPR002052">
    <property type="entry name" value="DNA_methylase_N6_adenine_CS"/>
</dbReference>
<dbReference type="AlphaFoldDB" id="A0A1E3QFL7"/>
<dbReference type="GO" id="GO:0035657">
    <property type="term" value="C:eRF1 methyltransferase complex"/>
    <property type="evidence" value="ECO:0007669"/>
    <property type="project" value="EnsemblFungi"/>
</dbReference>
<gene>
    <name evidence="6" type="ORF">LIPSTDRAFT_216890</name>
</gene>
<dbReference type="OrthoDB" id="406152at2759"/>
<evidence type="ECO:0000259" key="5">
    <source>
        <dbReference type="Pfam" id="PF05175"/>
    </source>
</evidence>
<dbReference type="InterPro" id="IPR007848">
    <property type="entry name" value="Small_mtfrase_dom"/>
</dbReference>
<organism evidence="6 7">
    <name type="scientific">Lipomyces starkeyi NRRL Y-11557</name>
    <dbReference type="NCBI Taxonomy" id="675824"/>
    <lineage>
        <taxon>Eukaryota</taxon>
        <taxon>Fungi</taxon>
        <taxon>Dikarya</taxon>
        <taxon>Ascomycota</taxon>
        <taxon>Saccharomycotina</taxon>
        <taxon>Lipomycetes</taxon>
        <taxon>Lipomycetales</taxon>
        <taxon>Lipomycetaceae</taxon>
        <taxon>Lipomyces</taxon>
    </lineage>
</organism>
<dbReference type="GO" id="GO:0015934">
    <property type="term" value="C:large ribosomal subunit"/>
    <property type="evidence" value="ECO:0007669"/>
    <property type="project" value="EnsemblFungi"/>
</dbReference>
<dbReference type="GO" id="GO:0006417">
    <property type="term" value="P:regulation of translation"/>
    <property type="evidence" value="ECO:0007669"/>
    <property type="project" value="EnsemblFungi"/>
</dbReference>
<evidence type="ECO:0000256" key="3">
    <source>
        <dbReference type="ARBA" id="ARBA00022679"/>
    </source>
</evidence>
<dbReference type="InterPro" id="IPR004557">
    <property type="entry name" value="PrmC-related"/>
</dbReference>
<dbReference type="InterPro" id="IPR052190">
    <property type="entry name" value="Euk-Arch_PrmC-MTase"/>
</dbReference>
<comment type="similarity">
    <text evidence="1">Belongs to the eukaryotic/archaeal PrmC-related family.</text>
</comment>
<proteinExistence type="inferred from homology"/>
<keyword evidence="3" id="KW-0808">Transferase</keyword>
<name>A0A1E3QFL7_LIPST</name>
<dbReference type="GO" id="GO:0008276">
    <property type="term" value="F:protein methyltransferase activity"/>
    <property type="evidence" value="ECO:0007669"/>
    <property type="project" value="EnsemblFungi"/>
</dbReference>
<dbReference type="GO" id="GO:0042273">
    <property type="term" value="P:ribosomal large subunit biogenesis"/>
    <property type="evidence" value="ECO:0007669"/>
    <property type="project" value="EnsemblFungi"/>
</dbReference>
<evidence type="ECO:0000256" key="2">
    <source>
        <dbReference type="ARBA" id="ARBA00022603"/>
    </source>
</evidence>
<sequence>MFPTPSTTNLDVARVYEPAEDSFLFLDLLQEELPFIQERFATVNAPTPLVVEIGLGSGIVTTFFHKNILPDALFIGTDINPYACSISKETSKENGDTRYFDVLRTNLWDGLRPGLVDVLLFNPPYVPDETVPSIENAVKTDDWLDFALLGGSDGMQVTSVVLDRLAEFLNLTRGVAYILFCKRNKPVEVANSMRNRGWIVDMVNERKAGWEVLSIWKFRKVK</sequence>
<keyword evidence="2" id="KW-0489">Methyltransferase</keyword>
<dbReference type="STRING" id="675824.A0A1E3QFL7"/>
<dbReference type="PROSITE" id="PS00092">
    <property type="entry name" value="N6_MTASE"/>
    <property type="match status" value="1"/>
</dbReference>
<keyword evidence="4" id="KW-0949">S-adenosyl-L-methionine</keyword>
<protein>
    <recommendedName>
        <fullName evidence="5">Methyltransferase small domain-containing protein</fullName>
    </recommendedName>
</protein>
<dbReference type="Proteomes" id="UP000094385">
    <property type="component" value="Unassembled WGS sequence"/>
</dbReference>
<dbReference type="SUPFAM" id="SSF53335">
    <property type="entry name" value="S-adenosyl-L-methionine-dependent methyltransferases"/>
    <property type="match status" value="1"/>
</dbReference>
<dbReference type="Gene3D" id="3.40.50.150">
    <property type="entry name" value="Vaccinia Virus protein VP39"/>
    <property type="match status" value="1"/>
</dbReference>
<dbReference type="Pfam" id="PF05175">
    <property type="entry name" value="MTS"/>
    <property type="match status" value="1"/>
</dbReference>
<accession>A0A1E3QFL7</accession>
<keyword evidence="7" id="KW-1185">Reference proteome</keyword>
<evidence type="ECO:0000313" key="7">
    <source>
        <dbReference type="Proteomes" id="UP000094385"/>
    </source>
</evidence>
<feature type="domain" description="Methyltransferase small" evidence="5">
    <location>
        <begin position="50"/>
        <end position="128"/>
    </location>
</feature>
<evidence type="ECO:0000256" key="4">
    <source>
        <dbReference type="ARBA" id="ARBA00022691"/>
    </source>
</evidence>
<dbReference type="GO" id="GO:0003676">
    <property type="term" value="F:nucleic acid binding"/>
    <property type="evidence" value="ECO:0007669"/>
    <property type="project" value="InterPro"/>
</dbReference>
<dbReference type="EMBL" id="KV454290">
    <property type="protein sequence ID" value="ODQ75797.1"/>
    <property type="molecule type" value="Genomic_DNA"/>
</dbReference>
<dbReference type="PANTHER" id="PTHR45875:SF1">
    <property type="entry name" value="METHYLTRANSFERASE N6AMT1"/>
    <property type="match status" value="1"/>
</dbReference>